<gene>
    <name evidence="1" type="ORF">MRATA1EN1_LOCUS5219</name>
</gene>
<dbReference type="Proteomes" id="UP001176941">
    <property type="component" value="Chromosome 14"/>
</dbReference>
<sequence length="101" mass="10847">MGFPASSEGEESTCNVGVLGLIPGSGRSPGAGYGNPHQYSCLENPHGQRSLVGYSPWGHRESDMTERLSTAYILSNKLVHVGVSLSSVSHYSKLLNLRRES</sequence>
<evidence type="ECO:0000313" key="1">
    <source>
        <dbReference type="EMBL" id="CAI9156257.1"/>
    </source>
</evidence>
<dbReference type="EMBL" id="OX459950">
    <property type="protein sequence ID" value="CAI9156257.1"/>
    <property type="molecule type" value="Genomic_DNA"/>
</dbReference>
<evidence type="ECO:0000313" key="2">
    <source>
        <dbReference type="Proteomes" id="UP001176941"/>
    </source>
</evidence>
<keyword evidence="2" id="KW-1185">Reference proteome</keyword>
<accession>A0ABN8Y3U6</accession>
<organism evidence="1 2">
    <name type="scientific">Rangifer tarandus platyrhynchus</name>
    <name type="common">Svalbard reindeer</name>
    <dbReference type="NCBI Taxonomy" id="3082113"/>
    <lineage>
        <taxon>Eukaryota</taxon>
        <taxon>Metazoa</taxon>
        <taxon>Chordata</taxon>
        <taxon>Craniata</taxon>
        <taxon>Vertebrata</taxon>
        <taxon>Euteleostomi</taxon>
        <taxon>Mammalia</taxon>
        <taxon>Eutheria</taxon>
        <taxon>Laurasiatheria</taxon>
        <taxon>Artiodactyla</taxon>
        <taxon>Ruminantia</taxon>
        <taxon>Pecora</taxon>
        <taxon>Cervidae</taxon>
        <taxon>Odocoileinae</taxon>
        <taxon>Rangifer</taxon>
    </lineage>
</organism>
<proteinExistence type="predicted"/>
<name>A0ABN8Y3U6_RANTA</name>
<protein>
    <submittedName>
        <fullName evidence="1">Uncharacterized protein</fullName>
    </submittedName>
</protein>
<reference evidence="1" key="1">
    <citation type="submission" date="2023-04" db="EMBL/GenBank/DDBJ databases">
        <authorList>
            <consortium name="ELIXIR-Norway"/>
        </authorList>
    </citation>
    <scope>NUCLEOTIDE SEQUENCE [LARGE SCALE GENOMIC DNA]</scope>
</reference>